<accession>A0A6P2DD60</accession>
<dbReference type="KEGG" id="gms:SOIL9_85770"/>
<reference evidence="1 2" key="1">
    <citation type="submission" date="2019-05" db="EMBL/GenBank/DDBJ databases">
        <authorList>
            <consortium name="Science for Life Laboratories"/>
        </authorList>
    </citation>
    <scope>NUCLEOTIDE SEQUENCE [LARGE SCALE GENOMIC DNA]</scope>
    <source>
        <strain evidence="1">Soil9</strain>
    </source>
</reference>
<dbReference type="AlphaFoldDB" id="A0A6P2DD60"/>
<keyword evidence="2" id="KW-1185">Reference proteome</keyword>
<feature type="non-terminal residue" evidence="1">
    <location>
        <position position="1"/>
    </location>
</feature>
<name>A0A6P2DD60_9BACT</name>
<proteinExistence type="predicted"/>
<gene>
    <name evidence="1" type="ORF">SOIL9_85770</name>
</gene>
<protein>
    <submittedName>
        <fullName evidence="1">Uncharacterized protein</fullName>
    </submittedName>
</protein>
<dbReference type="Proteomes" id="UP000464178">
    <property type="component" value="Chromosome"/>
</dbReference>
<sequence>FNGHECFLFGCDTGADDYSDSGDSGAGVFVRGELVAVHCGKVSQERTPYGTGTRPVRTLLARVLRHDGSKVIPFATAPVTLPATIPAAPTSAAPTYYYPSLGGCSNGSCPAPTTRRGFFR</sequence>
<dbReference type="EMBL" id="LR593886">
    <property type="protein sequence ID" value="VTR99261.1"/>
    <property type="molecule type" value="Genomic_DNA"/>
</dbReference>
<evidence type="ECO:0000313" key="1">
    <source>
        <dbReference type="EMBL" id="VTR99261.1"/>
    </source>
</evidence>
<organism evidence="1 2">
    <name type="scientific">Gemmata massiliana</name>
    <dbReference type="NCBI Taxonomy" id="1210884"/>
    <lineage>
        <taxon>Bacteria</taxon>
        <taxon>Pseudomonadati</taxon>
        <taxon>Planctomycetota</taxon>
        <taxon>Planctomycetia</taxon>
        <taxon>Gemmatales</taxon>
        <taxon>Gemmataceae</taxon>
        <taxon>Gemmata</taxon>
    </lineage>
</organism>
<evidence type="ECO:0000313" key="2">
    <source>
        <dbReference type="Proteomes" id="UP000464178"/>
    </source>
</evidence>